<dbReference type="Pfam" id="PF13302">
    <property type="entry name" value="Acetyltransf_3"/>
    <property type="match status" value="1"/>
</dbReference>
<dbReference type="InterPro" id="IPR051908">
    <property type="entry name" value="Ribosomal_N-acetyltransferase"/>
</dbReference>
<dbReference type="EMBL" id="VKAD01000001">
    <property type="protein sequence ID" value="TXR54640.1"/>
    <property type="molecule type" value="Genomic_DNA"/>
</dbReference>
<dbReference type="GO" id="GO:0005737">
    <property type="term" value="C:cytoplasm"/>
    <property type="evidence" value="ECO:0007669"/>
    <property type="project" value="TreeGrafter"/>
</dbReference>
<dbReference type="GO" id="GO:1990189">
    <property type="term" value="F:protein N-terminal-serine acetyltransferase activity"/>
    <property type="evidence" value="ECO:0007669"/>
    <property type="project" value="TreeGrafter"/>
</dbReference>
<keyword evidence="3" id="KW-1185">Reference proteome</keyword>
<comment type="caution">
    <text evidence="2">The sequence shown here is derived from an EMBL/GenBank/DDBJ whole genome shotgun (WGS) entry which is preliminary data.</text>
</comment>
<dbReference type="RefSeq" id="WP_147714039.1">
    <property type="nucleotide sequence ID" value="NZ_VKAD01000001.1"/>
</dbReference>
<proteinExistence type="predicted"/>
<organism evidence="2 3">
    <name type="scientific">Reinekea thalattae</name>
    <dbReference type="NCBI Taxonomy" id="2593301"/>
    <lineage>
        <taxon>Bacteria</taxon>
        <taxon>Pseudomonadati</taxon>
        <taxon>Pseudomonadota</taxon>
        <taxon>Gammaproteobacteria</taxon>
        <taxon>Oceanospirillales</taxon>
        <taxon>Saccharospirillaceae</taxon>
        <taxon>Reinekea</taxon>
    </lineage>
</organism>
<dbReference type="AlphaFoldDB" id="A0A5C8ZCR7"/>
<dbReference type="PROSITE" id="PS51186">
    <property type="entry name" value="GNAT"/>
    <property type="match status" value="1"/>
</dbReference>
<dbReference type="InterPro" id="IPR000182">
    <property type="entry name" value="GNAT_dom"/>
</dbReference>
<dbReference type="InterPro" id="IPR016181">
    <property type="entry name" value="Acyl_CoA_acyltransferase"/>
</dbReference>
<name>A0A5C8ZCR7_9GAMM</name>
<accession>A0A5C8ZCR7</accession>
<evidence type="ECO:0000313" key="3">
    <source>
        <dbReference type="Proteomes" id="UP000321764"/>
    </source>
</evidence>
<dbReference type="OrthoDB" id="9784707at2"/>
<dbReference type="Proteomes" id="UP000321764">
    <property type="component" value="Unassembled WGS sequence"/>
</dbReference>
<evidence type="ECO:0000313" key="2">
    <source>
        <dbReference type="EMBL" id="TXR54640.1"/>
    </source>
</evidence>
<gene>
    <name evidence="2" type="ORF">FME95_08910</name>
</gene>
<dbReference type="GO" id="GO:0008999">
    <property type="term" value="F:protein-N-terminal-alanine acetyltransferase activity"/>
    <property type="evidence" value="ECO:0007669"/>
    <property type="project" value="TreeGrafter"/>
</dbReference>
<reference evidence="2 3" key="1">
    <citation type="submission" date="2019-07" db="EMBL/GenBank/DDBJ databases">
        <title>Reinekea sp. strain SSH23 genome sequencing and assembly.</title>
        <authorList>
            <person name="Kim I."/>
        </authorList>
    </citation>
    <scope>NUCLEOTIDE SEQUENCE [LARGE SCALE GENOMIC DNA]</scope>
    <source>
        <strain evidence="2 3">SSH23</strain>
    </source>
</reference>
<evidence type="ECO:0000259" key="1">
    <source>
        <dbReference type="PROSITE" id="PS51186"/>
    </source>
</evidence>
<sequence>MFTLDIDPQLKLSLVEKSMAARYFQIAATERAYLSEWLAWPPHAHDEQFFERFIQSSLHDYADGKSLVCAMIFQDQVVGNISFNKIDQQLKRVEIGYWLSAAYQGKGIVTRCVAKLIELAFTKYEMEKVQISAAEKNQPSRNVAERLGFTLEGIISRAENLNGRVVDHAIYGLSKVAWKQAKA</sequence>
<dbReference type="SUPFAM" id="SSF55729">
    <property type="entry name" value="Acyl-CoA N-acyltransferases (Nat)"/>
    <property type="match status" value="1"/>
</dbReference>
<dbReference type="PANTHER" id="PTHR43441">
    <property type="entry name" value="RIBOSOMAL-PROTEIN-SERINE ACETYLTRANSFERASE"/>
    <property type="match status" value="1"/>
</dbReference>
<feature type="domain" description="N-acetyltransferase" evidence="1">
    <location>
        <begin position="19"/>
        <end position="176"/>
    </location>
</feature>
<dbReference type="Gene3D" id="3.40.630.30">
    <property type="match status" value="1"/>
</dbReference>
<dbReference type="PANTHER" id="PTHR43441:SF11">
    <property type="entry name" value="RIBOSOMAL-PROTEIN-SERINE ACETYLTRANSFERASE"/>
    <property type="match status" value="1"/>
</dbReference>
<keyword evidence="2" id="KW-0808">Transferase</keyword>
<protein>
    <submittedName>
        <fullName evidence="2">GNAT family N-acetyltransferase</fullName>
    </submittedName>
</protein>